<reference evidence="1 2" key="1">
    <citation type="submission" date="2019-03" db="EMBL/GenBank/DDBJ databases">
        <title>Nematode-trapping fungi genome.</title>
        <authorList>
            <person name="Vidal-Diez De Ulzurrun G."/>
        </authorList>
    </citation>
    <scope>NUCLEOTIDE SEQUENCE [LARGE SCALE GENOMIC DNA]</scope>
    <source>
        <strain evidence="1 2">TWF154</strain>
    </source>
</reference>
<accession>A0A7C8K6J1</accession>
<proteinExistence type="predicted"/>
<protein>
    <submittedName>
        <fullName evidence="1">Uncharacterized protein</fullName>
    </submittedName>
</protein>
<evidence type="ECO:0000313" key="2">
    <source>
        <dbReference type="Proteomes" id="UP000297595"/>
    </source>
</evidence>
<name>A0A7C8K6J1_ORBOL</name>
<comment type="caution">
    <text evidence="1">The sequence shown here is derived from an EMBL/GenBank/DDBJ whole genome shotgun (WGS) entry which is preliminary data.</text>
</comment>
<organism evidence="1 2">
    <name type="scientific">Orbilia oligospora</name>
    <name type="common">Nematode-trapping fungus</name>
    <name type="synonym">Arthrobotrys oligospora</name>
    <dbReference type="NCBI Taxonomy" id="2813651"/>
    <lineage>
        <taxon>Eukaryota</taxon>
        <taxon>Fungi</taxon>
        <taxon>Dikarya</taxon>
        <taxon>Ascomycota</taxon>
        <taxon>Pezizomycotina</taxon>
        <taxon>Orbiliomycetes</taxon>
        <taxon>Orbiliales</taxon>
        <taxon>Orbiliaceae</taxon>
        <taxon>Orbilia</taxon>
    </lineage>
</organism>
<dbReference type="Proteomes" id="UP000297595">
    <property type="component" value="Unassembled WGS sequence"/>
</dbReference>
<sequence length="105" mass="11884">MGQDAEAQPPIDIAVEVDLEPFGFPGLQACFTNLGIPYAPSDDKGWQERLERIIFHPIGRVGPVREVGCWLFRQVYSIKTVELVVYSYPRTKSETMKLDLPWGVC</sequence>
<gene>
    <name evidence="1" type="ORF">EYR41_008852</name>
</gene>
<evidence type="ECO:0000313" key="1">
    <source>
        <dbReference type="EMBL" id="TGJ67292.1"/>
    </source>
</evidence>
<dbReference type="AlphaFoldDB" id="A0A7C8K6J1"/>
<dbReference type="EMBL" id="SOZJ01000005">
    <property type="protein sequence ID" value="TGJ67292.1"/>
    <property type="molecule type" value="Genomic_DNA"/>
</dbReference>